<gene>
    <name evidence="1" type="ORF">PR048_031997</name>
</gene>
<organism evidence="1 2">
    <name type="scientific">Dryococelus australis</name>
    <dbReference type="NCBI Taxonomy" id="614101"/>
    <lineage>
        <taxon>Eukaryota</taxon>
        <taxon>Metazoa</taxon>
        <taxon>Ecdysozoa</taxon>
        <taxon>Arthropoda</taxon>
        <taxon>Hexapoda</taxon>
        <taxon>Insecta</taxon>
        <taxon>Pterygota</taxon>
        <taxon>Neoptera</taxon>
        <taxon>Polyneoptera</taxon>
        <taxon>Phasmatodea</taxon>
        <taxon>Verophasmatodea</taxon>
        <taxon>Anareolatae</taxon>
        <taxon>Phasmatidae</taxon>
        <taxon>Eurycanthinae</taxon>
        <taxon>Dryococelus</taxon>
    </lineage>
</organism>
<proteinExistence type="predicted"/>
<keyword evidence="2" id="KW-1185">Reference proteome</keyword>
<protein>
    <submittedName>
        <fullName evidence="1">Uncharacterized protein</fullName>
    </submittedName>
</protein>
<evidence type="ECO:0000313" key="2">
    <source>
        <dbReference type="Proteomes" id="UP001159363"/>
    </source>
</evidence>
<name>A0ABQ9G7F3_9NEOP</name>
<evidence type="ECO:0000313" key="1">
    <source>
        <dbReference type="EMBL" id="KAJ8868188.1"/>
    </source>
</evidence>
<comment type="caution">
    <text evidence="1">The sequence shown here is derived from an EMBL/GenBank/DDBJ whole genome shotgun (WGS) entry which is preliminary data.</text>
</comment>
<reference evidence="1 2" key="1">
    <citation type="submission" date="2023-02" db="EMBL/GenBank/DDBJ databases">
        <title>LHISI_Scaffold_Assembly.</title>
        <authorList>
            <person name="Stuart O.P."/>
            <person name="Cleave R."/>
            <person name="Magrath M.J.L."/>
            <person name="Mikheyev A.S."/>
        </authorList>
    </citation>
    <scope>NUCLEOTIDE SEQUENCE [LARGE SCALE GENOMIC DNA]</scope>
    <source>
        <strain evidence="1">Daus_M_001</strain>
        <tissue evidence="1">Leg muscle</tissue>
    </source>
</reference>
<accession>A0ABQ9G7F3</accession>
<dbReference type="EMBL" id="JARBHB010000015">
    <property type="protein sequence ID" value="KAJ8868188.1"/>
    <property type="molecule type" value="Genomic_DNA"/>
</dbReference>
<sequence>MVTAVSVIHSNLESDVAVSSGDGFASAVGWSMPYRFTLRAGPCWYYACQRRTRLRELIGVKRGPYSSGPAQAGIMRLRAGPGWHYACQHGAWLRELITVKRGVYSAGPAHAGIMRISTEQRMAVLLSLCEQDVRATPYACLSHRSRINHTGPTYIRLVNAVQLEGTLGQLAISKALHGPKECKEVGNLNPLRIVKISVGSFSTASNNKQYLCFSIVSRQNSLRRPLVFHRECDNFHRELKYRHKYGYTVYFASSNYDVKFRNANMFTNQQTVENSSNSFNVITRMLCHARDVTFSAISGVFTCTATIMNTLLFLFRNFGAEYASLSETAAIMVSLTITRRIGWAGISLKSGPPRLPQSQLSNGLSVVISADGWTGLPPGNNALTDLALPIGKKSVDAYLTNHPLPTCTTCTYEPALTNLHLPTCIYQPDVIWPGVVDTTTVAQAGIRRSADVLFTPFCHLPRFAISAVGTFLCERHLPSRTGFNSQPGHPDFRKWESCQTMPLVCGFSRGCPVLPAPSFWCLSILTSIILIGSQDIAVKSRPSLFTHIYLPPLHHAVASSLSRHLKLLHTNASIASLFREIH</sequence>
<dbReference type="Proteomes" id="UP001159363">
    <property type="component" value="Chromosome 14"/>
</dbReference>